<proteinExistence type="predicted"/>
<feature type="chain" id="PRO_5039570790" evidence="3">
    <location>
        <begin position="27"/>
        <end position="938"/>
    </location>
</feature>
<dbReference type="Proteomes" id="UP000000822">
    <property type="component" value="Chromosome"/>
</dbReference>
<dbReference type="GO" id="GO:0008745">
    <property type="term" value="F:N-acetylmuramoyl-L-alanine amidase activity"/>
    <property type="evidence" value="ECO:0007669"/>
    <property type="project" value="InterPro"/>
</dbReference>
<name>Q8EMD8_OCEIH</name>
<dbReference type="InterPro" id="IPR002508">
    <property type="entry name" value="MurNAc-LAA_cat"/>
</dbReference>
<dbReference type="Gene3D" id="3.40.630.40">
    <property type="entry name" value="Zn-dependent exopeptidases"/>
    <property type="match status" value="1"/>
</dbReference>
<evidence type="ECO:0000313" key="6">
    <source>
        <dbReference type="Proteomes" id="UP000000822"/>
    </source>
</evidence>
<feature type="compositionally biased region" description="Basic and acidic residues" evidence="2">
    <location>
        <begin position="47"/>
        <end position="59"/>
    </location>
</feature>
<feature type="compositionally biased region" description="Acidic residues" evidence="2">
    <location>
        <begin position="60"/>
        <end position="69"/>
    </location>
</feature>
<dbReference type="SUPFAM" id="SSF53187">
    <property type="entry name" value="Zn-dependent exopeptidases"/>
    <property type="match status" value="1"/>
</dbReference>
<organism evidence="5 6">
    <name type="scientific">Oceanobacillus iheyensis (strain DSM 14371 / CIP 107618 / JCM 11309 / KCTC 3954 / HTE831)</name>
    <dbReference type="NCBI Taxonomy" id="221109"/>
    <lineage>
        <taxon>Bacteria</taxon>
        <taxon>Bacillati</taxon>
        <taxon>Bacillota</taxon>
        <taxon>Bacilli</taxon>
        <taxon>Bacillales</taxon>
        <taxon>Bacillaceae</taxon>
        <taxon>Oceanobacillus</taxon>
    </lineage>
</organism>
<dbReference type="AlphaFoldDB" id="Q8EMD8"/>
<evidence type="ECO:0000256" key="1">
    <source>
        <dbReference type="ARBA" id="ARBA00022801"/>
    </source>
</evidence>
<dbReference type="GO" id="GO:0030288">
    <property type="term" value="C:outer membrane-bounded periplasmic space"/>
    <property type="evidence" value="ECO:0007669"/>
    <property type="project" value="TreeGrafter"/>
</dbReference>
<dbReference type="Pfam" id="PF01471">
    <property type="entry name" value="PG_binding_1"/>
    <property type="match status" value="9"/>
</dbReference>
<feature type="region of interest" description="Disordered" evidence="2">
    <location>
        <begin position="28"/>
        <end position="134"/>
    </location>
</feature>
<dbReference type="STRING" id="221109.gene:10735164"/>
<dbReference type="PANTHER" id="PTHR30404:SF0">
    <property type="entry name" value="N-ACETYLMURAMOYL-L-ALANINE AMIDASE AMIC"/>
    <property type="match status" value="1"/>
</dbReference>
<dbReference type="Pfam" id="PF01520">
    <property type="entry name" value="Amidase_3"/>
    <property type="match status" value="1"/>
</dbReference>
<dbReference type="InterPro" id="IPR036365">
    <property type="entry name" value="PGBD-like_sf"/>
</dbReference>
<evidence type="ECO:0000256" key="3">
    <source>
        <dbReference type="SAM" id="SignalP"/>
    </source>
</evidence>
<evidence type="ECO:0000256" key="2">
    <source>
        <dbReference type="SAM" id="MobiDB-lite"/>
    </source>
</evidence>
<feature type="compositionally biased region" description="Acidic residues" evidence="2">
    <location>
        <begin position="103"/>
        <end position="118"/>
    </location>
</feature>
<gene>
    <name evidence="5" type="ordered locus">OB2912</name>
</gene>
<dbReference type="PANTHER" id="PTHR30404">
    <property type="entry name" value="N-ACETYLMURAMOYL-L-ALANINE AMIDASE"/>
    <property type="match status" value="1"/>
</dbReference>
<dbReference type="InterPro" id="IPR036366">
    <property type="entry name" value="PGBDSf"/>
</dbReference>
<feature type="signal peptide" evidence="3">
    <location>
        <begin position="1"/>
        <end position="26"/>
    </location>
</feature>
<dbReference type="Gene3D" id="1.10.101.10">
    <property type="entry name" value="PGBD-like superfamily/PGBD"/>
    <property type="match status" value="9"/>
</dbReference>
<keyword evidence="3" id="KW-0732">Signal</keyword>
<evidence type="ECO:0000313" key="5">
    <source>
        <dbReference type="EMBL" id="BAC14868.1"/>
    </source>
</evidence>
<evidence type="ECO:0000259" key="4">
    <source>
        <dbReference type="SMART" id="SM00646"/>
    </source>
</evidence>
<dbReference type="GO" id="GO:0009253">
    <property type="term" value="P:peptidoglycan catabolic process"/>
    <property type="evidence" value="ECO:0007669"/>
    <property type="project" value="InterPro"/>
</dbReference>
<sequence>MIRKNFVILLISIMVLFHFSPAITHANTASNGEEEQTSQKENQSSEEVNKDSDVPQKDDFQEEVEEDNNESSQENENSSSQDKEVDNKEEEDSEEEHISNENSSEEQETTPREEEEEGKSDSEQVEPFAVDASIPYEKGDRHEDLVEIKEKLNHIGFDGITETDYFGNWTETRVTQFQTYYQLSVTGKVDQKTINKLDSVYNSPFQNGKRHEDTKAIKEKLNSIGYGPITVTTLFGNYMESQVKEFQRDQGLRVNGIADERTLAKLEELASTDVFELGDRHNAIIIIKEKLNAIGFGGISETNYFGGWTETRVKQFQQYYGLSVDGKVGPATQETLDSVYNSPFQNGKRHEDTKAIKEKLNSIGYGPITVTTLFGNYMESQVKEFQRDQGLRENGIADAPTLAKLEELASTDVFELGDRHSAIITIKQKLNAIGFDRISETDYFGGWTETRVRQFQEYYNLNVTGKADEATQNKLDEVYNSPFQAGKRHEDTIELKEKLNRLGYGHITVSTLYGNYTKSQVKEFQRDFGLVVNGIADENTWIKLNEVYYKTGFQLGDRHEDIIEIKKQLNAIGFGGITETNYFGKWTETRVEQFQRYYGLSVTGTADEQTQQKLSDVYNSPYQNGKRHDGTIELKEKLNRIGFGYITVSTLYGSFTESQVKKFQEYYGLKVNGIADEVTMDMINEIYNSPLQKGKSDSRVIEMKEMLNALGYDGITISDYFGNWTETRLKQFQSDYNLPVSGIADTKTIQKLDDSVIRVFLDPGHGGNDPGGQGYGINEKDVVLDIALQTEQFLSSKYKGVLVNMSRTDDTFIELTERANMANRWGADYFVSFHTNAFNGSANGFETYIHNGNVSNETKQRQSDVHSYLINNINVNDRGKKTANFNVLRNTNMSSILLEYMFIDNFVENMLLKDPSYRTYLAQITADAIANSYNLKRR</sequence>
<dbReference type="InterPro" id="IPR050695">
    <property type="entry name" value="N-acetylmuramoyl_amidase_3"/>
</dbReference>
<protein>
    <submittedName>
        <fullName evidence="5">N-acetylmuramoyl-L-alanine amidase</fullName>
    </submittedName>
</protein>
<dbReference type="SUPFAM" id="SSF47090">
    <property type="entry name" value="PGBD-like"/>
    <property type="match status" value="9"/>
</dbReference>
<dbReference type="RefSeq" id="WP_011067309.1">
    <property type="nucleotide sequence ID" value="NC_004193.1"/>
</dbReference>
<dbReference type="eggNOG" id="COG0860">
    <property type="taxonomic scope" value="Bacteria"/>
</dbReference>
<dbReference type="eggNOG" id="COG3409">
    <property type="taxonomic scope" value="Bacteria"/>
</dbReference>
<feature type="domain" description="MurNAc-LAA" evidence="4">
    <location>
        <begin position="819"/>
        <end position="930"/>
    </location>
</feature>
<reference evidence="5 6" key="1">
    <citation type="journal article" date="2001" name="FEMS Microbiol. Lett.">
        <title>Oceanobacillus iheyensis gen. nov., sp. nov., a deep-sea extremely halotolerant and alkaliphilic species isolated from a depth of 1050 m on the Iheya Ridge.</title>
        <authorList>
            <person name="Lu J."/>
            <person name="Nogi Y."/>
            <person name="Takami H."/>
        </authorList>
    </citation>
    <scope>NUCLEOTIDE SEQUENCE [LARGE SCALE GENOMIC DNA]</scope>
    <source>
        <strain evidence="6">DSM 14371 / CIP 107618 / JCM 11309 / KCTC 3954 / HTE831</strain>
    </source>
</reference>
<dbReference type="KEGG" id="oih:OB2912"/>
<dbReference type="SMART" id="SM00646">
    <property type="entry name" value="Ami_3"/>
    <property type="match status" value="1"/>
</dbReference>
<feature type="compositionally biased region" description="Low complexity" evidence="2">
    <location>
        <begin position="70"/>
        <end position="80"/>
    </location>
</feature>
<dbReference type="InterPro" id="IPR002477">
    <property type="entry name" value="Peptidoglycan-bd-like"/>
</dbReference>
<accession>Q8EMD8</accession>
<dbReference type="HOGENOM" id="CLU_312562_0_0_9"/>
<dbReference type="CDD" id="cd02696">
    <property type="entry name" value="MurNAc-LAA"/>
    <property type="match status" value="1"/>
</dbReference>
<dbReference type="EMBL" id="BA000028">
    <property type="protein sequence ID" value="BAC14868.1"/>
    <property type="molecule type" value="Genomic_DNA"/>
</dbReference>
<keyword evidence="1" id="KW-0378">Hydrolase</keyword>
<keyword evidence="6" id="KW-1185">Reference proteome</keyword>
<reference evidence="5 6" key="2">
    <citation type="journal article" date="2002" name="Nucleic Acids Res.">
        <title>Genome sequence of Oceanobacillus iheyensis isolated from the Iheya Ridge and its unexpected adaptive capabilities to extreme environments.</title>
        <authorList>
            <person name="Takami H."/>
            <person name="Takaki Y."/>
            <person name="Uchiyama I."/>
        </authorList>
    </citation>
    <scope>NUCLEOTIDE SEQUENCE [LARGE SCALE GENOMIC DNA]</scope>
    <source>
        <strain evidence="6">DSM 14371 / CIP 107618 / JCM 11309 / KCTC 3954 / HTE831</strain>
    </source>
</reference>
<dbReference type="OrthoDB" id="9816557at2"/>